<keyword evidence="1" id="KW-0732">Signal</keyword>
<feature type="chain" id="PRO_5042830495" description="Secreted protein" evidence="1">
    <location>
        <begin position="26"/>
        <end position="71"/>
    </location>
</feature>
<dbReference type="Proteomes" id="UP001341281">
    <property type="component" value="Chromosome 09"/>
</dbReference>
<dbReference type="AlphaFoldDB" id="A0AAQ3XER3"/>
<evidence type="ECO:0008006" key="4">
    <source>
        <dbReference type="Google" id="ProtNLM"/>
    </source>
</evidence>
<reference evidence="2 3" key="1">
    <citation type="submission" date="2024-02" db="EMBL/GenBank/DDBJ databases">
        <title>High-quality chromosome-scale genome assembly of Pensacola bahiagrass (Paspalum notatum Flugge var. saurae).</title>
        <authorList>
            <person name="Vega J.M."/>
            <person name="Podio M."/>
            <person name="Orjuela J."/>
            <person name="Siena L.A."/>
            <person name="Pessino S.C."/>
            <person name="Combes M.C."/>
            <person name="Mariac C."/>
            <person name="Albertini E."/>
            <person name="Pupilli F."/>
            <person name="Ortiz J.P.A."/>
            <person name="Leblanc O."/>
        </authorList>
    </citation>
    <scope>NUCLEOTIDE SEQUENCE [LARGE SCALE GENOMIC DNA]</scope>
    <source>
        <strain evidence="2">R1</strain>
        <tissue evidence="2">Leaf</tissue>
    </source>
</reference>
<feature type="signal peptide" evidence="1">
    <location>
        <begin position="1"/>
        <end position="25"/>
    </location>
</feature>
<organism evidence="2 3">
    <name type="scientific">Paspalum notatum var. saurae</name>
    <dbReference type="NCBI Taxonomy" id="547442"/>
    <lineage>
        <taxon>Eukaryota</taxon>
        <taxon>Viridiplantae</taxon>
        <taxon>Streptophyta</taxon>
        <taxon>Embryophyta</taxon>
        <taxon>Tracheophyta</taxon>
        <taxon>Spermatophyta</taxon>
        <taxon>Magnoliopsida</taxon>
        <taxon>Liliopsida</taxon>
        <taxon>Poales</taxon>
        <taxon>Poaceae</taxon>
        <taxon>PACMAD clade</taxon>
        <taxon>Panicoideae</taxon>
        <taxon>Andropogonodae</taxon>
        <taxon>Paspaleae</taxon>
        <taxon>Paspalinae</taxon>
        <taxon>Paspalum</taxon>
    </lineage>
</organism>
<evidence type="ECO:0000313" key="3">
    <source>
        <dbReference type="Proteomes" id="UP001341281"/>
    </source>
</evidence>
<name>A0AAQ3XER3_PASNO</name>
<gene>
    <name evidence="2" type="ORF">U9M48_040956</name>
</gene>
<protein>
    <recommendedName>
        <fullName evidence="4">Secreted protein</fullName>
    </recommendedName>
</protein>
<evidence type="ECO:0000256" key="1">
    <source>
        <dbReference type="SAM" id="SignalP"/>
    </source>
</evidence>
<accession>A0AAQ3XER3</accession>
<keyword evidence="3" id="KW-1185">Reference proteome</keyword>
<dbReference type="EMBL" id="CP144753">
    <property type="protein sequence ID" value="WVZ95156.1"/>
    <property type="molecule type" value="Genomic_DNA"/>
</dbReference>
<proteinExistence type="predicted"/>
<sequence>MENKMRNMWGALIVTLFLFVFTAQCHPHKQQQLHLVGSPRKQQAYYSLTNTRGDDERKLTLKFCTLEGCEL</sequence>
<evidence type="ECO:0000313" key="2">
    <source>
        <dbReference type="EMBL" id="WVZ95156.1"/>
    </source>
</evidence>